<dbReference type="EMBL" id="GBRH01205238">
    <property type="protein sequence ID" value="JAD92657.1"/>
    <property type="molecule type" value="Transcribed_RNA"/>
</dbReference>
<protein>
    <submittedName>
        <fullName evidence="1">Uncharacterized protein</fullName>
    </submittedName>
</protein>
<evidence type="ECO:0000313" key="1">
    <source>
        <dbReference type="EMBL" id="JAD92657.1"/>
    </source>
</evidence>
<name>A0A0A9E9L5_ARUDO</name>
<sequence length="22" mass="2637">MLVTLSRQFRPLYLQDVSMLII</sequence>
<proteinExistence type="predicted"/>
<organism evidence="1">
    <name type="scientific">Arundo donax</name>
    <name type="common">Giant reed</name>
    <name type="synonym">Donax arundinaceus</name>
    <dbReference type="NCBI Taxonomy" id="35708"/>
    <lineage>
        <taxon>Eukaryota</taxon>
        <taxon>Viridiplantae</taxon>
        <taxon>Streptophyta</taxon>
        <taxon>Embryophyta</taxon>
        <taxon>Tracheophyta</taxon>
        <taxon>Spermatophyta</taxon>
        <taxon>Magnoliopsida</taxon>
        <taxon>Liliopsida</taxon>
        <taxon>Poales</taxon>
        <taxon>Poaceae</taxon>
        <taxon>PACMAD clade</taxon>
        <taxon>Arundinoideae</taxon>
        <taxon>Arundineae</taxon>
        <taxon>Arundo</taxon>
    </lineage>
</organism>
<accession>A0A0A9E9L5</accession>
<dbReference type="AlphaFoldDB" id="A0A0A9E9L5"/>
<reference evidence="1" key="2">
    <citation type="journal article" date="2015" name="Data Brief">
        <title>Shoot transcriptome of the giant reed, Arundo donax.</title>
        <authorList>
            <person name="Barrero R.A."/>
            <person name="Guerrero F.D."/>
            <person name="Moolhuijzen P."/>
            <person name="Goolsby J.A."/>
            <person name="Tidwell J."/>
            <person name="Bellgard S.E."/>
            <person name="Bellgard M.I."/>
        </authorList>
    </citation>
    <scope>NUCLEOTIDE SEQUENCE</scope>
    <source>
        <tissue evidence="1">Shoot tissue taken approximately 20 cm above the soil surface</tissue>
    </source>
</reference>
<reference evidence="1" key="1">
    <citation type="submission" date="2014-09" db="EMBL/GenBank/DDBJ databases">
        <authorList>
            <person name="Magalhaes I.L.F."/>
            <person name="Oliveira U."/>
            <person name="Santos F.R."/>
            <person name="Vidigal T.H.D.A."/>
            <person name="Brescovit A.D."/>
            <person name="Santos A.J."/>
        </authorList>
    </citation>
    <scope>NUCLEOTIDE SEQUENCE</scope>
    <source>
        <tissue evidence="1">Shoot tissue taken approximately 20 cm above the soil surface</tissue>
    </source>
</reference>